<organism evidence="15 16">
    <name type="scientific">Fibroporia radiculosa</name>
    <dbReference type="NCBI Taxonomy" id="599839"/>
    <lineage>
        <taxon>Eukaryota</taxon>
        <taxon>Fungi</taxon>
        <taxon>Dikarya</taxon>
        <taxon>Basidiomycota</taxon>
        <taxon>Agaricomycotina</taxon>
        <taxon>Agaricomycetes</taxon>
        <taxon>Polyporales</taxon>
        <taxon>Fibroporiaceae</taxon>
        <taxon>Fibroporia</taxon>
    </lineage>
</organism>
<dbReference type="Pfam" id="PF00067">
    <property type="entry name" value="p450"/>
    <property type="match status" value="1"/>
</dbReference>
<evidence type="ECO:0000256" key="2">
    <source>
        <dbReference type="ARBA" id="ARBA00004167"/>
    </source>
</evidence>
<dbReference type="Proteomes" id="UP000006352">
    <property type="component" value="Unassembled WGS sequence"/>
</dbReference>
<gene>
    <name evidence="15" type="ORF">FIBRA_06784</name>
</gene>
<dbReference type="STRING" id="599839.J4HZN1"/>
<evidence type="ECO:0000256" key="13">
    <source>
        <dbReference type="PIRSR" id="PIRSR602401-1"/>
    </source>
</evidence>
<evidence type="ECO:0008006" key="17">
    <source>
        <dbReference type="Google" id="ProtNLM"/>
    </source>
</evidence>
<evidence type="ECO:0000256" key="7">
    <source>
        <dbReference type="ARBA" id="ARBA00022723"/>
    </source>
</evidence>
<dbReference type="GO" id="GO:0020037">
    <property type="term" value="F:heme binding"/>
    <property type="evidence" value="ECO:0007669"/>
    <property type="project" value="InterPro"/>
</dbReference>
<dbReference type="Gene3D" id="1.10.630.10">
    <property type="entry name" value="Cytochrome P450"/>
    <property type="match status" value="1"/>
</dbReference>
<dbReference type="GO" id="GO:0004497">
    <property type="term" value="F:monooxygenase activity"/>
    <property type="evidence" value="ECO:0007669"/>
    <property type="project" value="UniProtKB-KW"/>
</dbReference>
<dbReference type="AlphaFoldDB" id="J4HZN1"/>
<evidence type="ECO:0000256" key="3">
    <source>
        <dbReference type="ARBA" id="ARBA00005179"/>
    </source>
</evidence>
<evidence type="ECO:0000256" key="1">
    <source>
        <dbReference type="ARBA" id="ARBA00001971"/>
    </source>
</evidence>
<dbReference type="InterPro" id="IPR001128">
    <property type="entry name" value="Cyt_P450"/>
</dbReference>
<dbReference type="PRINTS" id="PR00463">
    <property type="entry name" value="EP450I"/>
</dbReference>
<keyword evidence="5 13" id="KW-0349">Heme</keyword>
<evidence type="ECO:0000256" key="10">
    <source>
        <dbReference type="ARBA" id="ARBA00023004"/>
    </source>
</evidence>
<evidence type="ECO:0000256" key="12">
    <source>
        <dbReference type="ARBA" id="ARBA00023136"/>
    </source>
</evidence>
<evidence type="ECO:0000256" key="5">
    <source>
        <dbReference type="ARBA" id="ARBA00022617"/>
    </source>
</evidence>
<dbReference type="GO" id="GO:0005506">
    <property type="term" value="F:iron ion binding"/>
    <property type="evidence" value="ECO:0007669"/>
    <property type="project" value="InterPro"/>
</dbReference>
<dbReference type="SUPFAM" id="SSF48264">
    <property type="entry name" value="Cytochrome P450"/>
    <property type="match status" value="1"/>
</dbReference>
<dbReference type="EMBL" id="HE797160">
    <property type="protein sequence ID" value="CCM04602.1"/>
    <property type="molecule type" value="Genomic_DNA"/>
</dbReference>
<keyword evidence="8" id="KW-1133">Transmembrane helix</keyword>
<dbReference type="PANTHER" id="PTHR46300:SF7">
    <property type="entry name" value="P450, PUTATIVE (EUROFUNG)-RELATED"/>
    <property type="match status" value="1"/>
</dbReference>
<comment type="similarity">
    <text evidence="4 14">Belongs to the cytochrome P450 family.</text>
</comment>
<accession>J4HZN1</accession>
<dbReference type="PRINTS" id="PR00385">
    <property type="entry name" value="P450"/>
</dbReference>
<dbReference type="PROSITE" id="PS00086">
    <property type="entry name" value="CYTOCHROME_P450"/>
    <property type="match status" value="1"/>
</dbReference>
<keyword evidence="12" id="KW-0472">Membrane</keyword>
<comment type="cofactor">
    <cofactor evidence="1 13">
        <name>heme</name>
        <dbReference type="ChEBI" id="CHEBI:30413"/>
    </cofactor>
</comment>
<proteinExistence type="inferred from homology"/>
<dbReference type="InterPro" id="IPR050364">
    <property type="entry name" value="Cytochrome_P450_fung"/>
</dbReference>
<dbReference type="InterPro" id="IPR002401">
    <property type="entry name" value="Cyt_P450_E_grp-I"/>
</dbReference>
<sequence>MDTQLALIIVAATLAFRSIWIRWHKHSRPPGPRSLPVLGSVLQLPLTYQQKTFAEWGKYYGALIFAEMFHKPLIVINSLKVAQELLDKKGSIYSDRPRSRFLELVGWDLNFAFLNYGDEWRRQRKWFQAAFQTQHALESYYTIQRREVQRLLYGLIEEPAEYVSLIKQFTAALVIDIGYGHTITSIEDPYVEMSDKALLGVIEAGNLSSSLVDFFPILQYLPAWMPGISFKRSALRTREYVKEMLDVPFEELQANIASRGAKPSFVGSLLEEASRHGDPTPEDIVHIKNAGSVLYAAGTDTTMTTLLTFFLAMVTNPDVFRKAQEEIDRVIGDARLPDLHDRGTLPYLDCILKELFRWNPPLPLCLPHRLKKDDDYLGYSIPGDSLVLPNLWAMGRDPDVYNSPESFCPERFEGLDAQTADAIDPRKFTFGFGRRVCPGRQFAESSIWLAAANILATMDIGKARDSKGAEIAVEPAFISGAASHPKPFKCDIRARSQKAQNLIAQVVTAH</sequence>
<evidence type="ECO:0000256" key="11">
    <source>
        <dbReference type="ARBA" id="ARBA00023033"/>
    </source>
</evidence>
<dbReference type="CDD" id="cd11065">
    <property type="entry name" value="CYP64-like"/>
    <property type="match status" value="1"/>
</dbReference>
<keyword evidence="7 13" id="KW-0479">Metal-binding</keyword>
<dbReference type="RefSeq" id="XP_012183885.1">
    <property type="nucleotide sequence ID" value="XM_012328495.1"/>
</dbReference>
<reference evidence="15 16" key="1">
    <citation type="journal article" date="2012" name="Appl. Environ. Microbiol.">
        <title>Short-read sequencing for genomic analysis of the brown rot fungus Fibroporia radiculosa.</title>
        <authorList>
            <person name="Tang J.D."/>
            <person name="Perkins A.D."/>
            <person name="Sonstegard T.S."/>
            <person name="Schroeder S.G."/>
            <person name="Burgess S.C."/>
            <person name="Diehl S.V."/>
        </authorList>
    </citation>
    <scope>NUCLEOTIDE SEQUENCE [LARGE SCALE GENOMIC DNA]</scope>
    <source>
        <strain evidence="15 16">TFFH 294</strain>
    </source>
</reference>
<keyword evidence="16" id="KW-1185">Reference proteome</keyword>
<evidence type="ECO:0000256" key="9">
    <source>
        <dbReference type="ARBA" id="ARBA00023002"/>
    </source>
</evidence>
<dbReference type="InParanoid" id="J4HZN1"/>
<evidence type="ECO:0000256" key="4">
    <source>
        <dbReference type="ARBA" id="ARBA00010617"/>
    </source>
</evidence>
<evidence type="ECO:0000313" key="15">
    <source>
        <dbReference type="EMBL" id="CCM04602.1"/>
    </source>
</evidence>
<evidence type="ECO:0000313" key="16">
    <source>
        <dbReference type="Proteomes" id="UP000006352"/>
    </source>
</evidence>
<dbReference type="GO" id="GO:0016020">
    <property type="term" value="C:membrane"/>
    <property type="evidence" value="ECO:0007669"/>
    <property type="project" value="UniProtKB-SubCell"/>
</dbReference>
<dbReference type="InterPro" id="IPR017972">
    <property type="entry name" value="Cyt_P450_CS"/>
</dbReference>
<dbReference type="GeneID" id="24099513"/>
<dbReference type="OrthoDB" id="2781403at2759"/>
<keyword evidence="6" id="KW-0812">Transmembrane</keyword>
<keyword evidence="9 14" id="KW-0560">Oxidoreductase</keyword>
<dbReference type="InterPro" id="IPR036396">
    <property type="entry name" value="Cyt_P450_sf"/>
</dbReference>
<evidence type="ECO:0000256" key="6">
    <source>
        <dbReference type="ARBA" id="ARBA00022692"/>
    </source>
</evidence>
<name>J4HZN1_9APHY</name>
<evidence type="ECO:0000256" key="14">
    <source>
        <dbReference type="RuleBase" id="RU000461"/>
    </source>
</evidence>
<comment type="pathway">
    <text evidence="3">Secondary metabolite biosynthesis.</text>
</comment>
<keyword evidence="10 13" id="KW-0408">Iron</keyword>
<keyword evidence="11 14" id="KW-0503">Monooxygenase</keyword>
<comment type="subcellular location">
    <subcellularLocation>
        <location evidence="2">Membrane</location>
        <topology evidence="2">Single-pass membrane protein</topology>
    </subcellularLocation>
</comment>
<dbReference type="PANTHER" id="PTHR46300">
    <property type="entry name" value="P450, PUTATIVE (EUROFUNG)-RELATED-RELATED"/>
    <property type="match status" value="1"/>
</dbReference>
<dbReference type="HOGENOM" id="CLU_001570_2_3_1"/>
<protein>
    <recommendedName>
        <fullName evidence="17">Cytochrome P450</fullName>
    </recommendedName>
</protein>
<dbReference type="GO" id="GO:0016705">
    <property type="term" value="F:oxidoreductase activity, acting on paired donors, with incorporation or reduction of molecular oxygen"/>
    <property type="evidence" value="ECO:0007669"/>
    <property type="project" value="InterPro"/>
</dbReference>
<evidence type="ECO:0000256" key="8">
    <source>
        <dbReference type="ARBA" id="ARBA00022989"/>
    </source>
</evidence>
<feature type="binding site" description="axial binding residue" evidence="13">
    <location>
        <position position="437"/>
    </location>
    <ligand>
        <name>heme</name>
        <dbReference type="ChEBI" id="CHEBI:30413"/>
    </ligand>
    <ligandPart>
        <name>Fe</name>
        <dbReference type="ChEBI" id="CHEBI:18248"/>
    </ligandPart>
</feature>